<evidence type="ECO:0000256" key="1">
    <source>
        <dbReference type="SAM" id="Phobius"/>
    </source>
</evidence>
<feature type="transmembrane region" description="Helical" evidence="1">
    <location>
        <begin position="12"/>
        <end position="32"/>
    </location>
</feature>
<reference evidence="2 3" key="1">
    <citation type="submission" date="2019-03" db="EMBL/GenBank/DDBJ databases">
        <title>Draft genome sequences of novel Actinobacteria.</title>
        <authorList>
            <person name="Sahin N."/>
            <person name="Ay H."/>
            <person name="Saygin H."/>
        </authorList>
    </citation>
    <scope>NUCLEOTIDE SEQUENCE [LARGE SCALE GENOMIC DNA]</scope>
    <source>
        <strain evidence="2 3">DSM 41900</strain>
    </source>
</reference>
<name>A0A4R4TN29_9ACTN</name>
<keyword evidence="1" id="KW-1133">Transmembrane helix</keyword>
<keyword evidence="1" id="KW-0812">Transmembrane</keyword>
<dbReference type="RefSeq" id="WP_132818036.1">
    <property type="nucleotide sequence ID" value="NZ_SMKI01000105.1"/>
</dbReference>
<dbReference type="GO" id="GO:0005886">
    <property type="term" value="C:plasma membrane"/>
    <property type="evidence" value="ECO:0007669"/>
    <property type="project" value="UniProtKB-SubCell"/>
</dbReference>
<feature type="transmembrane region" description="Helical" evidence="1">
    <location>
        <begin position="77"/>
        <end position="101"/>
    </location>
</feature>
<gene>
    <name evidence="2" type="ORF">E1283_12365</name>
</gene>
<evidence type="ECO:0000313" key="2">
    <source>
        <dbReference type="EMBL" id="TDC75469.1"/>
    </source>
</evidence>
<comment type="caution">
    <text evidence="2">The sequence shown here is derived from an EMBL/GenBank/DDBJ whole genome shotgun (WGS) entry which is preliminary data.</text>
</comment>
<dbReference type="AlphaFoldDB" id="A0A4R4TN29"/>
<dbReference type="Proteomes" id="UP000295345">
    <property type="component" value="Unassembled WGS sequence"/>
</dbReference>
<keyword evidence="3" id="KW-1185">Reference proteome</keyword>
<accession>A0A4R4TN29</accession>
<feature type="transmembrane region" description="Helical" evidence="1">
    <location>
        <begin position="292"/>
        <end position="315"/>
    </location>
</feature>
<keyword evidence="1" id="KW-0472">Membrane</keyword>
<dbReference type="GO" id="GO:0140359">
    <property type="term" value="F:ABC-type transporter activity"/>
    <property type="evidence" value="ECO:0007669"/>
    <property type="project" value="InterPro"/>
</dbReference>
<dbReference type="OrthoDB" id="3579673at2"/>
<organism evidence="2 3">
    <name type="scientific">Streptomyces hainanensis</name>
    <dbReference type="NCBI Taxonomy" id="402648"/>
    <lineage>
        <taxon>Bacteria</taxon>
        <taxon>Bacillati</taxon>
        <taxon>Actinomycetota</taxon>
        <taxon>Actinomycetes</taxon>
        <taxon>Kitasatosporales</taxon>
        <taxon>Streptomycetaceae</taxon>
        <taxon>Streptomyces</taxon>
    </lineage>
</organism>
<feature type="transmembrane region" description="Helical" evidence="1">
    <location>
        <begin position="193"/>
        <end position="211"/>
    </location>
</feature>
<dbReference type="Pfam" id="PF12679">
    <property type="entry name" value="ABC2_membrane_2"/>
    <property type="match status" value="1"/>
</dbReference>
<proteinExistence type="predicted"/>
<feature type="transmembrane region" description="Helical" evidence="1">
    <location>
        <begin position="169"/>
        <end position="186"/>
    </location>
</feature>
<evidence type="ECO:0000313" key="3">
    <source>
        <dbReference type="Proteomes" id="UP000295345"/>
    </source>
</evidence>
<sequence>MIWLTWRQHRKQLVYLALGLAALAALMVPTGLSMHDTFQDSGLADCLDALGTDVLLSGQVDTCDALRRQFTDEFNSLTMVAILFMVLPLLVGLFFGAPLVAREVEHGTHRLVWTQGITRRRWALTKLGLLGGLTLPLAVVYALGVTWWFAPVAANGTGRLAYGFFDVQGIVPVAYTLFALALGTFAGTATRRVLPAMAVTLGGFAAVRLGIETLLRPHYMPPEELSYSTTGGQWLNPAADSWIYESGVRNADGELVSSGLIGCPPHDPLCLDRGGVEPGSSNWQLYQPGDRFWTFQFIETGIFLGLTALLCYLAVRRIRQIA</sequence>
<dbReference type="EMBL" id="SMKI01000105">
    <property type="protein sequence ID" value="TDC75469.1"/>
    <property type="molecule type" value="Genomic_DNA"/>
</dbReference>
<protein>
    <submittedName>
        <fullName evidence="2">Transporter</fullName>
    </submittedName>
</protein>
<feature type="transmembrane region" description="Helical" evidence="1">
    <location>
        <begin position="127"/>
        <end position="149"/>
    </location>
</feature>